<comment type="catalytic activity">
    <reaction evidence="16">
        <text>[GlcNAc-(1-&gt;4)-Mur2Ac(oyl-L-Ala-gamma-D-Glu-L-Lys-D-Ala-D-Ala)](n)-di-trans,octa-cis-undecaprenyl diphosphate + beta-D-GlcNAc-(1-&gt;4)-Mur2Ac(oyl-L-Ala-gamma-D-Glu-L-Lys-D-Ala-D-Ala)-di-trans,octa-cis-undecaprenyl diphosphate = [GlcNAc-(1-&gt;4)-Mur2Ac(oyl-L-Ala-gamma-D-Glu-L-Lys-D-Ala-D-Ala)](n+1)-di-trans,octa-cis-undecaprenyl diphosphate + di-trans,octa-cis-undecaprenyl diphosphate + H(+)</text>
        <dbReference type="Rhea" id="RHEA:23708"/>
        <dbReference type="Rhea" id="RHEA-COMP:9602"/>
        <dbReference type="Rhea" id="RHEA-COMP:9603"/>
        <dbReference type="ChEBI" id="CHEBI:15378"/>
        <dbReference type="ChEBI" id="CHEBI:58405"/>
        <dbReference type="ChEBI" id="CHEBI:60033"/>
        <dbReference type="ChEBI" id="CHEBI:78435"/>
        <dbReference type="EC" id="2.4.99.28"/>
    </reaction>
</comment>
<dbReference type="Pfam" id="PF01098">
    <property type="entry name" value="FTSW_RODA_SPOVE"/>
    <property type="match status" value="1"/>
</dbReference>
<proteinExistence type="inferred from homology"/>
<feature type="transmembrane region" description="Helical" evidence="19">
    <location>
        <begin position="387"/>
        <end position="409"/>
    </location>
</feature>
<feature type="transmembrane region" description="Helical" evidence="19">
    <location>
        <begin position="131"/>
        <end position="149"/>
    </location>
</feature>
<evidence type="ECO:0000256" key="8">
    <source>
        <dbReference type="ARBA" id="ARBA00022989"/>
    </source>
</evidence>
<evidence type="ECO:0000256" key="12">
    <source>
        <dbReference type="ARBA" id="ARBA00038053"/>
    </source>
</evidence>
<evidence type="ECO:0000256" key="3">
    <source>
        <dbReference type="ARBA" id="ARBA00022676"/>
    </source>
</evidence>
<comment type="subcellular location">
    <subcellularLocation>
        <location evidence="1">Membrane</location>
        <topology evidence="1">Multi-pass membrane protein</topology>
    </subcellularLocation>
</comment>
<dbReference type="GO" id="GO:0015648">
    <property type="term" value="F:lipid-linked peptidoglycan transporter activity"/>
    <property type="evidence" value="ECO:0007669"/>
    <property type="project" value="TreeGrafter"/>
</dbReference>
<keyword evidence="21" id="KW-1185">Reference proteome</keyword>
<evidence type="ECO:0000313" key="20">
    <source>
        <dbReference type="EMBL" id="OZG57815.1"/>
    </source>
</evidence>
<keyword evidence="9 19" id="KW-0472">Membrane</keyword>
<name>A0A261FFM3_9BIFI</name>
<keyword evidence="4" id="KW-0808">Transferase</keyword>
<accession>A0A261FFM3</accession>
<reference evidence="20 21" key="1">
    <citation type="journal article" date="2017" name="BMC Genomics">
        <title>Comparative genomic and phylogenomic analyses of the Bifidobacteriaceae family.</title>
        <authorList>
            <person name="Lugli G.A."/>
            <person name="Milani C."/>
            <person name="Turroni F."/>
            <person name="Duranti S."/>
            <person name="Mancabelli L."/>
            <person name="Mangifesta M."/>
            <person name="Ferrario C."/>
            <person name="Modesto M."/>
            <person name="Mattarelli P."/>
            <person name="Jiri K."/>
            <person name="van Sinderen D."/>
            <person name="Ventura M."/>
        </authorList>
    </citation>
    <scope>NUCLEOTIDE SEQUENCE [LARGE SCALE GENOMIC DNA]</scope>
    <source>
        <strain evidence="20 21">DSM 100201</strain>
    </source>
</reference>
<sequence>MANKPTGKPVRTSRSGGASSGKKAVTVRSRSSLGRDPVRLGPDDSDDSDLKGLDKAVALVTNGSPVSKGSIDGSSTKPVDYSGIRCLLNPVWCYYGFIISVTGLTLFGLLMVFSSSAVDMLAKSMPTWSELLSQTAFAVLGCVIGFILSKIPVKVFRKLSKIAIILGIVGQLATMIPGIGSEAGGNIGWVDLGVVRFQPAEILKWVLIIWMPASLLASRATAKRTVKRKPLLSFNSPPWMRKIGRIVERFVPRQYWAPIFGFTLAFLAVLVGRDLGTGMIVVLIGAVVLLVGGFPLRMFVLLGGIGAAGIVLAFVTGSSNRMSRIMATYGECSTADLTGVCYQSIHGTYALASGGLTGVGLGNSREKWNYLPAAHNDFIFAVIGEELGFLGACAVILGFVIMGWCMINIAVRHQDAYARMVIMAFTVWLVGQALVNIAVVVGLLPVMGLPMPFISSGGTAMIMCLAAAGTVVSMARSQTEIKAAVSHI</sequence>
<dbReference type="GO" id="GO:0008360">
    <property type="term" value="P:regulation of cell shape"/>
    <property type="evidence" value="ECO:0007669"/>
    <property type="project" value="UniProtKB-KW"/>
</dbReference>
<comment type="caution">
    <text evidence="20">The sequence shown here is derived from an EMBL/GenBank/DDBJ whole genome shotgun (WGS) entry which is preliminary data.</text>
</comment>
<feature type="transmembrane region" description="Helical" evidence="19">
    <location>
        <begin position="275"/>
        <end position="292"/>
    </location>
</feature>
<feature type="transmembrane region" description="Helical" evidence="19">
    <location>
        <begin position="161"/>
        <end position="180"/>
    </location>
</feature>
<dbReference type="GO" id="GO:0009252">
    <property type="term" value="P:peptidoglycan biosynthetic process"/>
    <property type="evidence" value="ECO:0007669"/>
    <property type="project" value="UniProtKB-KW"/>
</dbReference>
<evidence type="ECO:0000256" key="15">
    <source>
        <dbReference type="ARBA" id="ARBA00044770"/>
    </source>
</evidence>
<dbReference type="GO" id="GO:0051301">
    <property type="term" value="P:cell division"/>
    <property type="evidence" value="ECO:0007669"/>
    <property type="project" value="UniProtKB-KW"/>
</dbReference>
<evidence type="ECO:0000256" key="14">
    <source>
        <dbReference type="ARBA" id="ARBA00041418"/>
    </source>
</evidence>
<dbReference type="GO" id="GO:0032153">
    <property type="term" value="C:cell division site"/>
    <property type="evidence" value="ECO:0007669"/>
    <property type="project" value="TreeGrafter"/>
</dbReference>
<keyword evidence="8 19" id="KW-1133">Transmembrane helix</keyword>
<feature type="transmembrane region" description="Helical" evidence="19">
    <location>
        <begin position="299"/>
        <end position="317"/>
    </location>
</feature>
<dbReference type="EMBL" id="MWWV01000006">
    <property type="protein sequence ID" value="OZG57815.1"/>
    <property type="molecule type" value="Genomic_DNA"/>
</dbReference>
<feature type="transmembrane region" description="Helical" evidence="19">
    <location>
        <begin position="92"/>
        <end position="111"/>
    </location>
</feature>
<feature type="transmembrane region" description="Helical" evidence="19">
    <location>
        <begin position="250"/>
        <end position="269"/>
    </location>
</feature>
<comment type="pathway">
    <text evidence="2">Cell wall biogenesis; peptidoglycan biosynthesis.</text>
</comment>
<keyword evidence="6" id="KW-0133">Cell shape</keyword>
<evidence type="ECO:0000256" key="13">
    <source>
        <dbReference type="ARBA" id="ARBA00041185"/>
    </source>
</evidence>
<dbReference type="InterPro" id="IPR018365">
    <property type="entry name" value="Cell_cycle_FtsW-rel_CS"/>
</dbReference>
<gene>
    <name evidence="20" type="ORF">BTIS_1056</name>
</gene>
<feature type="compositionally biased region" description="Basic and acidic residues" evidence="18">
    <location>
        <begin position="36"/>
        <end position="49"/>
    </location>
</feature>
<dbReference type="PANTHER" id="PTHR30474">
    <property type="entry name" value="CELL CYCLE PROTEIN"/>
    <property type="match status" value="1"/>
</dbReference>
<comment type="similarity">
    <text evidence="12">Belongs to the SEDS family. FtsW subfamily.</text>
</comment>
<dbReference type="AlphaFoldDB" id="A0A261FFM3"/>
<keyword evidence="5 19" id="KW-0812">Transmembrane</keyword>
<dbReference type="GO" id="GO:0008955">
    <property type="term" value="F:peptidoglycan glycosyltransferase activity"/>
    <property type="evidence" value="ECO:0007669"/>
    <property type="project" value="UniProtKB-EC"/>
</dbReference>
<dbReference type="PROSITE" id="PS00428">
    <property type="entry name" value="FTSW_RODA_SPOVE"/>
    <property type="match status" value="1"/>
</dbReference>
<feature type="transmembrane region" description="Helical" evidence="19">
    <location>
        <begin position="421"/>
        <end position="447"/>
    </location>
</feature>
<dbReference type="InterPro" id="IPR001182">
    <property type="entry name" value="FtsW/RodA"/>
</dbReference>
<dbReference type="GO" id="GO:0005886">
    <property type="term" value="C:plasma membrane"/>
    <property type="evidence" value="ECO:0007669"/>
    <property type="project" value="TreeGrafter"/>
</dbReference>
<evidence type="ECO:0000256" key="2">
    <source>
        <dbReference type="ARBA" id="ARBA00004752"/>
    </source>
</evidence>
<dbReference type="PANTHER" id="PTHR30474:SF2">
    <property type="entry name" value="PEPTIDOGLYCAN GLYCOSYLTRANSFERASE FTSW-RELATED"/>
    <property type="match status" value="1"/>
</dbReference>
<dbReference type="RefSeq" id="WP_245819321.1">
    <property type="nucleotide sequence ID" value="NZ_MWWV01000006.1"/>
</dbReference>
<keyword evidence="20" id="KW-0131">Cell cycle</keyword>
<comment type="function">
    <text evidence="17">Peptidoglycan polymerase that is essential for cell division.</text>
</comment>
<evidence type="ECO:0000256" key="5">
    <source>
        <dbReference type="ARBA" id="ARBA00022692"/>
    </source>
</evidence>
<evidence type="ECO:0000256" key="7">
    <source>
        <dbReference type="ARBA" id="ARBA00022984"/>
    </source>
</evidence>
<evidence type="ECO:0000256" key="9">
    <source>
        <dbReference type="ARBA" id="ARBA00023136"/>
    </source>
</evidence>
<evidence type="ECO:0000256" key="11">
    <source>
        <dbReference type="ARBA" id="ARBA00033270"/>
    </source>
</evidence>
<dbReference type="EC" id="2.4.99.28" evidence="15"/>
<evidence type="ECO:0000313" key="21">
    <source>
        <dbReference type="Proteomes" id="UP000216444"/>
    </source>
</evidence>
<evidence type="ECO:0000256" key="17">
    <source>
        <dbReference type="ARBA" id="ARBA00049966"/>
    </source>
</evidence>
<keyword evidence="20" id="KW-0132">Cell division</keyword>
<keyword evidence="3" id="KW-0328">Glycosyltransferase</keyword>
<dbReference type="Proteomes" id="UP000216444">
    <property type="component" value="Unassembled WGS sequence"/>
</dbReference>
<feature type="region of interest" description="Disordered" evidence="18">
    <location>
        <begin position="1"/>
        <end position="49"/>
    </location>
</feature>
<feature type="transmembrane region" description="Helical" evidence="19">
    <location>
        <begin position="453"/>
        <end position="472"/>
    </location>
</feature>
<feature type="compositionally biased region" description="Low complexity" evidence="18">
    <location>
        <begin position="10"/>
        <end position="26"/>
    </location>
</feature>
<evidence type="ECO:0000256" key="18">
    <source>
        <dbReference type="SAM" id="MobiDB-lite"/>
    </source>
</evidence>
<evidence type="ECO:0000256" key="19">
    <source>
        <dbReference type="SAM" id="Phobius"/>
    </source>
</evidence>
<protein>
    <recommendedName>
        <fullName evidence="13">Probable peptidoglycan glycosyltransferase FtsW</fullName>
        <ecNumber evidence="15">2.4.99.28</ecNumber>
    </recommendedName>
    <alternativeName>
        <fullName evidence="14">Cell division protein FtsW</fullName>
    </alternativeName>
    <alternativeName>
        <fullName evidence="11">Cell wall polymerase</fullName>
    </alternativeName>
    <alternativeName>
        <fullName evidence="10">Peptidoglycan polymerase</fullName>
    </alternativeName>
</protein>
<feature type="transmembrane region" description="Helical" evidence="19">
    <location>
        <begin position="202"/>
        <end position="222"/>
    </location>
</feature>
<organism evidence="20 21">
    <name type="scientific">Bifidobacterium tissieri</name>
    <dbReference type="NCBI Taxonomy" id="1630162"/>
    <lineage>
        <taxon>Bacteria</taxon>
        <taxon>Bacillati</taxon>
        <taxon>Actinomycetota</taxon>
        <taxon>Actinomycetes</taxon>
        <taxon>Bifidobacteriales</taxon>
        <taxon>Bifidobacteriaceae</taxon>
        <taxon>Bifidobacterium</taxon>
    </lineage>
</organism>
<evidence type="ECO:0000256" key="6">
    <source>
        <dbReference type="ARBA" id="ARBA00022960"/>
    </source>
</evidence>
<evidence type="ECO:0000256" key="16">
    <source>
        <dbReference type="ARBA" id="ARBA00049902"/>
    </source>
</evidence>
<evidence type="ECO:0000256" key="1">
    <source>
        <dbReference type="ARBA" id="ARBA00004141"/>
    </source>
</evidence>
<evidence type="ECO:0000256" key="10">
    <source>
        <dbReference type="ARBA" id="ARBA00032370"/>
    </source>
</evidence>
<evidence type="ECO:0000256" key="4">
    <source>
        <dbReference type="ARBA" id="ARBA00022679"/>
    </source>
</evidence>
<keyword evidence="7" id="KW-0573">Peptidoglycan synthesis</keyword>